<dbReference type="PROSITE" id="PS50297">
    <property type="entry name" value="ANK_REP_REGION"/>
    <property type="match status" value="2"/>
</dbReference>
<dbReference type="Gene3D" id="1.25.40.20">
    <property type="entry name" value="Ankyrin repeat-containing domain"/>
    <property type="match status" value="2"/>
</dbReference>
<dbReference type="SMART" id="SM00248">
    <property type="entry name" value="ANK"/>
    <property type="match status" value="6"/>
</dbReference>
<evidence type="ECO:0000259" key="5">
    <source>
        <dbReference type="Pfam" id="PF12248"/>
    </source>
</evidence>
<sequence>MDMKKEKGTTGNQGIVNDSNKKIEEDTDEDNFIKLQKSDNVGTGIEFLNKKLLKAAEKGNIDEVKQYLDLGADVNYCDKYGTSLHWTAAKGDLHMTRFLLEQGSDMNIKNKWGEGLLHRAIDGNLGTLQLLLDKGMETNMQTEDKTTGLHAALYRGKTDMVQLLLKSGADVNLQDKDLYSPLCAAAKLDDLQVAKLLVDHGACLNCTNYLKFDPLYDVLCNSNVEFAKYLIYEGAIVNESNLRGMVDTNDIPSDDILALCDIFIEAGYRISNNTVGHNGQGKYLNMEEINNHIYHRQQQIVTLRSLCRIRIRNELIQTTNGCSIRTAVSVKIQYHSIKTLDSRPSDFFDADVTDHVTDLAQYGMDKTAAVLVFEVKACVQAKVFMTNSEVMAASTLRYEILMGGWANTKSAIRRTDSNFTILSIKFDNVGILDCNAYRQFWASWENGYIRLGTGVIVGQNLECSWTDPEPFVVRSVGIYTRYNDGEWRVQIDVADAYTGYYSTCHSNHTKANLVNLGTGVMSEIQCIAVCGKMNDCVGINYNYEMNRCEWLSFGVDFLTDIPQY</sequence>
<dbReference type="InterPro" id="IPR022041">
    <property type="entry name" value="Methyltransf_FA"/>
</dbReference>
<organism evidence="6 7">
    <name type="scientific">Mytilus edulis</name>
    <name type="common">Blue mussel</name>
    <dbReference type="NCBI Taxonomy" id="6550"/>
    <lineage>
        <taxon>Eukaryota</taxon>
        <taxon>Metazoa</taxon>
        <taxon>Spiralia</taxon>
        <taxon>Lophotrochozoa</taxon>
        <taxon>Mollusca</taxon>
        <taxon>Bivalvia</taxon>
        <taxon>Autobranchia</taxon>
        <taxon>Pteriomorphia</taxon>
        <taxon>Mytilida</taxon>
        <taxon>Mytiloidea</taxon>
        <taxon>Mytilidae</taxon>
        <taxon>Mytilinae</taxon>
        <taxon>Mytilus</taxon>
    </lineage>
</organism>
<evidence type="ECO:0000313" key="6">
    <source>
        <dbReference type="EMBL" id="CAG2213326.1"/>
    </source>
</evidence>
<evidence type="ECO:0000256" key="4">
    <source>
        <dbReference type="SAM" id="MobiDB-lite"/>
    </source>
</evidence>
<dbReference type="PANTHER" id="PTHR24201:SF16">
    <property type="entry name" value="ANKYRIN-1-LIKE-RELATED"/>
    <property type="match status" value="1"/>
</dbReference>
<evidence type="ECO:0000313" key="7">
    <source>
        <dbReference type="Proteomes" id="UP000683360"/>
    </source>
</evidence>
<dbReference type="OrthoDB" id="194358at2759"/>
<dbReference type="GO" id="GO:0005634">
    <property type="term" value="C:nucleus"/>
    <property type="evidence" value="ECO:0007669"/>
    <property type="project" value="TreeGrafter"/>
</dbReference>
<dbReference type="Pfam" id="PF12248">
    <property type="entry name" value="Methyltransf_FA"/>
    <property type="match status" value="1"/>
</dbReference>
<evidence type="ECO:0000256" key="2">
    <source>
        <dbReference type="ARBA" id="ARBA00023043"/>
    </source>
</evidence>
<protein>
    <recommendedName>
        <fullName evidence="5">Farnesoic acid O-methyl transferase domain-containing protein</fullName>
    </recommendedName>
</protein>
<feature type="repeat" description="ANK" evidence="3">
    <location>
        <begin position="79"/>
        <end position="111"/>
    </location>
</feature>
<feature type="compositionally biased region" description="Polar residues" evidence="4">
    <location>
        <begin position="9"/>
        <end position="18"/>
    </location>
</feature>
<dbReference type="InterPro" id="IPR002110">
    <property type="entry name" value="Ankyrin_rpt"/>
</dbReference>
<keyword evidence="1" id="KW-0677">Repeat</keyword>
<dbReference type="Pfam" id="PF12796">
    <property type="entry name" value="Ank_2"/>
    <property type="match status" value="2"/>
</dbReference>
<dbReference type="EMBL" id="CAJPWZ010001349">
    <property type="protein sequence ID" value="CAG2213326.1"/>
    <property type="molecule type" value="Genomic_DNA"/>
</dbReference>
<proteinExistence type="predicted"/>
<reference evidence="6" key="1">
    <citation type="submission" date="2021-03" db="EMBL/GenBank/DDBJ databases">
        <authorList>
            <person name="Bekaert M."/>
        </authorList>
    </citation>
    <scope>NUCLEOTIDE SEQUENCE</scope>
</reference>
<name>A0A8S3RYA3_MYTED</name>
<keyword evidence="2 3" id="KW-0040">ANK repeat</keyword>
<accession>A0A8S3RYA3</accession>
<dbReference type="AlphaFoldDB" id="A0A8S3RYA3"/>
<dbReference type="InterPro" id="IPR036770">
    <property type="entry name" value="Ankyrin_rpt-contain_sf"/>
</dbReference>
<dbReference type="SUPFAM" id="SSF48403">
    <property type="entry name" value="Ankyrin repeat"/>
    <property type="match status" value="1"/>
</dbReference>
<feature type="region of interest" description="Disordered" evidence="4">
    <location>
        <begin position="1"/>
        <end position="23"/>
    </location>
</feature>
<dbReference type="Proteomes" id="UP000683360">
    <property type="component" value="Unassembled WGS sequence"/>
</dbReference>
<comment type="caution">
    <text evidence="6">The sequence shown here is derived from an EMBL/GenBank/DDBJ whole genome shotgun (WGS) entry which is preliminary data.</text>
</comment>
<gene>
    <name evidence="6" type="ORF">MEDL_27235</name>
</gene>
<feature type="repeat" description="ANK" evidence="3">
    <location>
        <begin position="144"/>
        <end position="176"/>
    </location>
</feature>
<feature type="domain" description="Farnesoic acid O-methyl transferase" evidence="5">
    <location>
        <begin position="369"/>
        <end position="489"/>
    </location>
</feature>
<dbReference type="PANTHER" id="PTHR24201">
    <property type="entry name" value="ANK_REP_REGION DOMAIN-CONTAINING PROTEIN"/>
    <property type="match status" value="1"/>
</dbReference>
<evidence type="ECO:0000256" key="1">
    <source>
        <dbReference type="ARBA" id="ARBA00022737"/>
    </source>
</evidence>
<feature type="repeat" description="ANK" evidence="3">
    <location>
        <begin position="177"/>
        <end position="209"/>
    </location>
</feature>
<dbReference type="PROSITE" id="PS50088">
    <property type="entry name" value="ANK_REPEAT"/>
    <property type="match status" value="3"/>
</dbReference>
<evidence type="ECO:0000256" key="3">
    <source>
        <dbReference type="PROSITE-ProRule" id="PRU00023"/>
    </source>
</evidence>
<dbReference type="InterPro" id="IPR050776">
    <property type="entry name" value="Ank_Repeat/CDKN_Inhibitor"/>
</dbReference>
<keyword evidence="7" id="KW-1185">Reference proteome</keyword>